<dbReference type="Pfam" id="PF13966">
    <property type="entry name" value="zf-RVT"/>
    <property type="match status" value="1"/>
</dbReference>
<evidence type="ECO:0000313" key="3">
    <source>
        <dbReference type="EMBL" id="KAK3197913.1"/>
    </source>
</evidence>
<dbReference type="PANTHER" id="PTHR47723:SF22">
    <property type="entry name" value="RNASE H TYPE-1 DOMAIN-CONTAINING PROTEIN"/>
    <property type="match status" value="1"/>
</dbReference>
<feature type="domain" description="Reverse transcriptase zinc-binding" evidence="2">
    <location>
        <begin position="31"/>
        <end position="102"/>
    </location>
</feature>
<keyword evidence="4" id="KW-1185">Reference proteome</keyword>
<dbReference type="Proteomes" id="UP001281410">
    <property type="component" value="Unassembled WGS sequence"/>
</dbReference>
<dbReference type="Gene3D" id="3.30.420.10">
    <property type="entry name" value="Ribonuclease H-like superfamily/Ribonuclease H"/>
    <property type="match status" value="1"/>
</dbReference>
<feature type="domain" description="RNase H type-1" evidence="1">
    <location>
        <begin position="185"/>
        <end position="308"/>
    </location>
</feature>
<protein>
    <recommendedName>
        <fullName evidence="5">RNase H type-1 domain-containing protein</fullName>
    </recommendedName>
</protein>
<reference evidence="3" key="1">
    <citation type="journal article" date="2023" name="Plant J.">
        <title>Genome sequences and population genomics provide insights into the demographic history, inbreeding, and mutation load of two 'living fossil' tree species of Dipteronia.</title>
        <authorList>
            <person name="Feng Y."/>
            <person name="Comes H.P."/>
            <person name="Chen J."/>
            <person name="Zhu S."/>
            <person name="Lu R."/>
            <person name="Zhang X."/>
            <person name="Li P."/>
            <person name="Qiu J."/>
            <person name="Olsen K.M."/>
            <person name="Qiu Y."/>
        </authorList>
    </citation>
    <scope>NUCLEOTIDE SEQUENCE</scope>
    <source>
        <strain evidence="3">NBL</strain>
    </source>
</reference>
<dbReference type="InterPro" id="IPR002156">
    <property type="entry name" value="RNaseH_domain"/>
</dbReference>
<evidence type="ECO:0000259" key="1">
    <source>
        <dbReference type="Pfam" id="PF13456"/>
    </source>
</evidence>
<sequence>MVPNTIAWSYNSNGLFSVGSFRRCLEEELRNNEGSYKLIWQGWCPPKVELFTCQLLRGRVIVKEVMNRFGYGPQDLSCPFCNDAIETTSHLFLHCRWTWKVWSECLNWWDVSCCSNNSVEEWCIGWQNLCPAPNSIRAWGVAFFAVIWTTWECRNQILFKGAQLGSGGRRTDVWRPPQMDTFKFNVDGSTKGSSGQSGMGGVLRDSSGRVICLFSSYLGIHDANTIEILVVRKACEICALRRDLINWRVVVDSDSKVVVSWVNNEGFGSLKHVNTIYEIQGILRFLSNIEVIYNPRSSNSFADMLAKNGSSQSGDFVFWSDT</sequence>
<dbReference type="InterPro" id="IPR036397">
    <property type="entry name" value="RNaseH_sf"/>
</dbReference>
<gene>
    <name evidence="3" type="ORF">Dsin_021328</name>
</gene>
<dbReference type="Pfam" id="PF13456">
    <property type="entry name" value="RVT_3"/>
    <property type="match status" value="1"/>
</dbReference>
<evidence type="ECO:0000259" key="2">
    <source>
        <dbReference type="Pfam" id="PF13966"/>
    </source>
</evidence>
<dbReference type="InterPro" id="IPR012337">
    <property type="entry name" value="RNaseH-like_sf"/>
</dbReference>
<comment type="caution">
    <text evidence="3">The sequence shown here is derived from an EMBL/GenBank/DDBJ whole genome shotgun (WGS) entry which is preliminary data.</text>
</comment>
<dbReference type="GO" id="GO:0004523">
    <property type="term" value="F:RNA-DNA hybrid ribonuclease activity"/>
    <property type="evidence" value="ECO:0007669"/>
    <property type="project" value="InterPro"/>
</dbReference>
<accession>A0AAD9ZZJ0</accession>
<dbReference type="AlphaFoldDB" id="A0AAD9ZZJ0"/>
<dbReference type="InterPro" id="IPR026960">
    <property type="entry name" value="RVT-Znf"/>
</dbReference>
<evidence type="ECO:0000313" key="4">
    <source>
        <dbReference type="Proteomes" id="UP001281410"/>
    </source>
</evidence>
<dbReference type="InterPro" id="IPR053151">
    <property type="entry name" value="RNase_H-like"/>
</dbReference>
<evidence type="ECO:0008006" key="5">
    <source>
        <dbReference type="Google" id="ProtNLM"/>
    </source>
</evidence>
<dbReference type="EMBL" id="JANJYJ010000007">
    <property type="protein sequence ID" value="KAK3197913.1"/>
    <property type="molecule type" value="Genomic_DNA"/>
</dbReference>
<dbReference type="SUPFAM" id="SSF53098">
    <property type="entry name" value="Ribonuclease H-like"/>
    <property type="match status" value="1"/>
</dbReference>
<name>A0AAD9ZZJ0_9ROSI</name>
<proteinExistence type="predicted"/>
<organism evidence="3 4">
    <name type="scientific">Dipteronia sinensis</name>
    <dbReference type="NCBI Taxonomy" id="43782"/>
    <lineage>
        <taxon>Eukaryota</taxon>
        <taxon>Viridiplantae</taxon>
        <taxon>Streptophyta</taxon>
        <taxon>Embryophyta</taxon>
        <taxon>Tracheophyta</taxon>
        <taxon>Spermatophyta</taxon>
        <taxon>Magnoliopsida</taxon>
        <taxon>eudicotyledons</taxon>
        <taxon>Gunneridae</taxon>
        <taxon>Pentapetalae</taxon>
        <taxon>rosids</taxon>
        <taxon>malvids</taxon>
        <taxon>Sapindales</taxon>
        <taxon>Sapindaceae</taxon>
        <taxon>Hippocastanoideae</taxon>
        <taxon>Acereae</taxon>
        <taxon>Dipteronia</taxon>
    </lineage>
</organism>
<dbReference type="GO" id="GO:0003676">
    <property type="term" value="F:nucleic acid binding"/>
    <property type="evidence" value="ECO:0007669"/>
    <property type="project" value="InterPro"/>
</dbReference>
<dbReference type="PANTHER" id="PTHR47723">
    <property type="entry name" value="OS05G0353850 PROTEIN"/>
    <property type="match status" value="1"/>
</dbReference>